<feature type="region of interest" description="Disordered" evidence="3">
    <location>
        <begin position="239"/>
        <end position="265"/>
    </location>
</feature>
<evidence type="ECO:0000313" key="6">
    <source>
        <dbReference type="EMBL" id="CAD7417546.1"/>
    </source>
</evidence>
<dbReference type="InterPro" id="IPR000436">
    <property type="entry name" value="Sushi_SCR_CCP_dom"/>
</dbReference>
<name>A0A7R9HFK6_TIMPO</name>
<dbReference type="PANTHER" id="PTHR46839:SF2">
    <property type="entry name" value="SUSHI DOMAIN-CONTAINING PROTEIN 6"/>
    <property type="match status" value="1"/>
</dbReference>
<dbReference type="InterPro" id="IPR035976">
    <property type="entry name" value="Sushi/SCR/CCP_sf"/>
</dbReference>
<accession>A0A7R9HFK6</accession>
<reference evidence="6" key="1">
    <citation type="submission" date="2020-11" db="EMBL/GenBank/DDBJ databases">
        <authorList>
            <person name="Tran Van P."/>
        </authorList>
    </citation>
    <scope>NUCLEOTIDE SEQUENCE</scope>
</reference>
<feature type="domain" description="Sushi" evidence="5">
    <location>
        <begin position="60"/>
        <end position="116"/>
    </location>
</feature>
<dbReference type="SUPFAM" id="SSF57535">
    <property type="entry name" value="Complement control module/SCR domain"/>
    <property type="match status" value="2"/>
</dbReference>
<dbReference type="SMART" id="SM00032">
    <property type="entry name" value="CCP"/>
    <property type="match status" value="2"/>
</dbReference>
<feature type="domain" description="Sushi" evidence="5">
    <location>
        <begin position="118"/>
        <end position="180"/>
    </location>
</feature>
<evidence type="ECO:0000256" key="2">
    <source>
        <dbReference type="PROSITE-ProRule" id="PRU00302"/>
    </source>
</evidence>
<evidence type="ECO:0000256" key="1">
    <source>
        <dbReference type="ARBA" id="ARBA00023157"/>
    </source>
</evidence>
<proteinExistence type="predicted"/>
<keyword evidence="4" id="KW-0812">Transmembrane</keyword>
<evidence type="ECO:0000256" key="3">
    <source>
        <dbReference type="SAM" id="MobiDB-lite"/>
    </source>
</evidence>
<dbReference type="GO" id="GO:0006974">
    <property type="term" value="P:DNA damage response"/>
    <property type="evidence" value="ECO:0007669"/>
    <property type="project" value="TreeGrafter"/>
</dbReference>
<keyword evidence="4" id="KW-1133">Transmembrane helix</keyword>
<dbReference type="CDD" id="cd00033">
    <property type="entry name" value="CCP"/>
    <property type="match status" value="1"/>
</dbReference>
<organism evidence="6">
    <name type="scientific">Timema poppense</name>
    <name type="common">Walking stick</name>
    <dbReference type="NCBI Taxonomy" id="170557"/>
    <lineage>
        <taxon>Eukaryota</taxon>
        <taxon>Metazoa</taxon>
        <taxon>Ecdysozoa</taxon>
        <taxon>Arthropoda</taxon>
        <taxon>Hexapoda</taxon>
        <taxon>Insecta</taxon>
        <taxon>Pterygota</taxon>
        <taxon>Neoptera</taxon>
        <taxon>Polyneoptera</taxon>
        <taxon>Phasmatodea</taxon>
        <taxon>Timematodea</taxon>
        <taxon>Timematoidea</taxon>
        <taxon>Timematidae</taxon>
        <taxon>Timema</taxon>
    </lineage>
</organism>
<evidence type="ECO:0000256" key="4">
    <source>
        <dbReference type="SAM" id="Phobius"/>
    </source>
</evidence>
<gene>
    <name evidence="6" type="ORF">TPSB3V08_LOCUS11853</name>
</gene>
<comment type="caution">
    <text evidence="2">Lacks conserved residue(s) required for the propagation of feature annotation.</text>
</comment>
<feature type="region of interest" description="Disordered" evidence="3">
    <location>
        <begin position="321"/>
        <end position="345"/>
    </location>
</feature>
<dbReference type="Pfam" id="PF00084">
    <property type="entry name" value="Sushi"/>
    <property type="match status" value="2"/>
</dbReference>
<protein>
    <recommendedName>
        <fullName evidence="5">Sushi domain-containing protein</fullName>
    </recommendedName>
</protein>
<keyword evidence="1" id="KW-1015">Disulfide bond</keyword>
<dbReference type="InterPro" id="IPR042866">
    <property type="entry name" value="SUSD6"/>
</dbReference>
<sequence length="345" mass="36436">MYSLHLNPIPGRHLPVVSDDDGDASTSCGPPALGPHMSATTLSGLRTGSNHALPNTVTTLSCLRTGSNHALPNTELELRCHEGYRDVRDSCPPTAPPNVLRCLDGGWEGAVPKCVEVDGCVSPTNIHNGALFGLASDGRYQINAQVAYTCLPGYLLYGNPVLSCSTSGCWEPLLLPECRPEVFEVVSVTSGYISSSTLLISLVTALGVMLILLGVCLVVVCRRKRRPWQGLHHSSLHRVSSQRGRGGSCPASPSPLSAGGGSSTTAAVLHDPDRVALIACADGVLLGESMLPSYEEAVRERSGVNSGGGALLAYRPHRPHWTTLGTARRPRAPGDGMHVTRQSSR</sequence>
<dbReference type="EMBL" id="OD014056">
    <property type="protein sequence ID" value="CAD7417546.1"/>
    <property type="molecule type" value="Genomic_DNA"/>
</dbReference>
<dbReference type="Gene3D" id="2.10.70.10">
    <property type="entry name" value="Complement Module, domain 1"/>
    <property type="match status" value="1"/>
</dbReference>
<feature type="region of interest" description="Disordered" evidence="3">
    <location>
        <begin position="1"/>
        <end position="36"/>
    </location>
</feature>
<keyword evidence="4" id="KW-0472">Membrane</keyword>
<dbReference type="AlphaFoldDB" id="A0A7R9HFK6"/>
<dbReference type="PANTHER" id="PTHR46839">
    <property type="entry name" value="SUSHI DOMAIN-CONTAINING PROTEIN 6"/>
    <property type="match status" value="1"/>
</dbReference>
<evidence type="ECO:0000259" key="5">
    <source>
        <dbReference type="PROSITE" id="PS50923"/>
    </source>
</evidence>
<feature type="transmembrane region" description="Helical" evidence="4">
    <location>
        <begin position="198"/>
        <end position="221"/>
    </location>
</feature>
<keyword evidence="2" id="KW-0768">Sushi</keyword>
<feature type="compositionally biased region" description="Low complexity" evidence="3">
    <location>
        <begin position="248"/>
        <end position="265"/>
    </location>
</feature>
<dbReference type="PROSITE" id="PS50923">
    <property type="entry name" value="SUSHI"/>
    <property type="match status" value="2"/>
</dbReference>